<proteinExistence type="predicted"/>
<accession>A0A7V5NXR3</accession>
<feature type="transmembrane region" description="Helical" evidence="1">
    <location>
        <begin position="248"/>
        <end position="268"/>
    </location>
</feature>
<feature type="transmembrane region" description="Helical" evidence="1">
    <location>
        <begin position="314"/>
        <end position="333"/>
    </location>
</feature>
<dbReference type="AlphaFoldDB" id="A0A7V5NXR3"/>
<protein>
    <recommendedName>
        <fullName evidence="3">Histidine kinase</fullName>
    </recommendedName>
</protein>
<name>A0A7V5NXR3_9PROT</name>
<feature type="transmembrane region" description="Helical" evidence="1">
    <location>
        <begin position="12"/>
        <end position="32"/>
    </location>
</feature>
<reference evidence="2" key="1">
    <citation type="journal article" date="2020" name="mSystems">
        <title>Genome- and Community-Level Interaction Insights into Carbon Utilization and Element Cycling Functions of Hydrothermarchaeota in Hydrothermal Sediment.</title>
        <authorList>
            <person name="Zhou Z."/>
            <person name="Liu Y."/>
            <person name="Xu W."/>
            <person name="Pan J."/>
            <person name="Luo Z.H."/>
            <person name="Li M."/>
        </authorList>
    </citation>
    <scope>NUCLEOTIDE SEQUENCE [LARGE SCALE GENOMIC DNA]</scope>
    <source>
        <strain evidence="2">HyVt-538</strain>
    </source>
</reference>
<keyword evidence="1" id="KW-0812">Transmembrane</keyword>
<organism evidence="2">
    <name type="scientific">Hellea balneolensis</name>
    <dbReference type="NCBI Taxonomy" id="287478"/>
    <lineage>
        <taxon>Bacteria</taxon>
        <taxon>Pseudomonadati</taxon>
        <taxon>Pseudomonadota</taxon>
        <taxon>Alphaproteobacteria</taxon>
        <taxon>Maricaulales</taxon>
        <taxon>Robiginitomaculaceae</taxon>
        <taxon>Hellea</taxon>
    </lineage>
</organism>
<evidence type="ECO:0000313" key="2">
    <source>
        <dbReference type="EMBL" id="HHI89237.1"/>
    </source>
</evidence>
<keyword evidence="1" id="KW-1133">Transmembrane helix</keyword>
<feature type="transmembrane region" description="Helical" evidence="1">
    <location>
        <begin position="280"/>
        <end position="302"/>
    </location>
</feature>
<comment type="caution">
    <text evidence="2">The sequence shown here is derived from an EMBL/GenBank/DDBJ whole genome shotgun (WGS) entry which is preliminary data.</text>
</comment>
<evidence type="ECO:0000256" key="1">
    <source>
        <dbReference type="SAM" id="Phobius"/>
    </source>
</evidence>
<gene>
    <name evidence="2" type="ORF">ENK01_04710</name>
</gene>
<feature type="transmembrane region" description="Helical" evidence="1">
    <location>
        <begin position="219"/>
        <end position="236"/>
    </location>
</feature>
<dbReference type="Proteomes" id="UP000885806">
    <property type="component" value="Unassembled WGS sequence"/>
</dbReference>
<evidence type="ECO:0008006" key="3">
    <source>
        <dbReference type="Google" id="ProtNLM"/>
    </source>
</evidence>
<dbReference type="Gene3D" id="1.20.5.1930">
    <property type="match status" value="1"/>
</dbReference>
<dbReference type="EMBL" id="DROP01000315">
    <property type="protein sequence ID" value="HHI89237.1"/>
    <property type="molecule type" value="Genomic_DNA"/>
</dbReference>
<feature type="non-terminal residue" evidence="2">
    <location>
        <position position="459"/>
    </location>
</feature>
<keyword evidence="1" id="KW-0472">Membrane</keyword>
<feature type="transmembrane region" description="Helical" evidence="1">
    <location>
        <begin position="196"/>
        <end position="214"/>
    </location>
</feature>
<sequence length="459" mass="50556">MPKDISWRNILNWQSLAGLLVLIIIPGLGLLYSQAIRLPSALKVAPKHIQVYATKLANQASRPTVGQAIYDLAGQFKIEHGQAREYVVSFKAETGDQRDDKTVYVPVSGGVLKVFLNGISLGNSNTLPLALPGQGRFFYQGRIPPGYLHPGENRLSMILSRDETRTGIPAFYLGPASRIAPAHRAQMDWLKGLKRAWQFGILVGFIVILSGLWFKPLRTFFLSASLALAALAWLTNWQDVPASIGKGWLAAMHLLALLFVFVALFVACQLLARKPSGKGVFARTLCVLALSGSGLTLLSALFAPHLPLPASLSMMAALAVLPFFILLLPMVLWQNIWVQQSLTRDLQAELTREQAAREREQARALRLMERQRLIRDMHDGIGGQLLSLLLRIRAGRIDLPQIEQDVQASVNDLRLIVDSMDHVGDNLETALATFRERAQAQADAADITLTWTQNGLAGL</sequence>